<evidence type="ECO:0000259" key="8">
    <source>
        <dbReference type="Pfam" id="PF16244"/>
    </source>
</evidence>
<keyword evidence="10" id="KW-1185">Reference proteome</keyword>
<evidence type="ECO:0000256" key="3">
    <source>
        <dbReference type="ARBA" id="ARBA00022801"/>
    </source>
</evidence>
<dbReference type="Pfam" id="PF16244">
    <property type="entry name" value="DUF4901"/>
    <property type="match status" value="1"/>
</dbReference>
<evidence type="ECO:0000259" key="7">
    <source>
        <dbReference type="Pfam" id="PF07504"/>
    </source>
</evidence>
<keyword evidence="4" id="KW-0862">Zinc</keyword>
<feature type="domain" description="FTP" evidence="7">
    <location>
        <begin position="349"/>
        <end position="378"/>
    </location>
</feature>
<evidence type="ECO:0000256" key="2">
    <source>
        <dbReference type="ARBA" id="ARBA00022723"/>
    </source>
</evidence>
<evidence type="ECO:0000256" key="4">
    <source>
        <dbReference type="ARBA" id="ARBA00022833"/>
    </source>
</evidence>
<keyword evidence="1" id="KW-0645">Protease</keyword>
<dbReference type="RefSeq" id="WP_310768560.1">
    <property type="nucleotide sequence ID" value="NZ_CP134050.1"/>
</dbReference>
<keyword evidence="2" id="KW-0479">Metal-binding</keyword>
<evidence type="ECO:0000256" key="5">
    <source>
        <dbReference type="ARBA" id="ARBA00023049"/>
    </source>
</evidence>
<sequence length="728" mass="80361">MDVDKEFRQAVRGASWQDVKDVRFTPELEARILDQAVKRRKRNFRKLYTGAAAIACVVAAFTVWNPGASGLREQWRQSAAALSEKKDEATLQKALAPLLKAIPELSSYRVEIKGTAGNVINALLRKQDGVYAKVAVNKNTGQLEVFKWSAEGGSEKIPSRQLASEKAAAFLKAYLGKNFGQYQEMAAGEIVRSKSRFLDLDVEGLYVTYKQVEDNQAVPFTDISVWVDGVGRIVSFGKVNESERVLLTKLQKALPELQDDAVLANKEQGGGGYSLALANADNQGSTAFIGMSGNGDMLRSYSLENPKDGKTERAPKSLAVERASQFLQSVLGDDWKQYRETGTSTALDYMRYYNGIPVWEDTLSVEVDKEGRVRYYNKRADSYELSALPDQATAISKQEAEAELMKNMKLRYAEHAVIKRDPQSREATEVRPILEYTPAVGSMEIGQPRSLYWYIDAATGKIQYGTGNNGFAYDQLASHEPITLHGGKPGSMVTVHTKEEAAGLLANEMGVDVNGLPFRERTEENGPFGKENVFTWETKEGKRLEVQSNAETGQVTEISIPRADANQTVSQKEAFQEAVRMLEKYADSTVTEVQVSQIVQPVEANPVSSGSWAFEFIKSYEGVPVIEDDPDEAYVVEVDPATGKAIGFSNRTQIREEVALPDKTRAVPVEKAALEYLAHQPLQLVYTIEGVEGEEKGTPKLIYVPISDKAYAGQLIRIDAITGKAVIP</sequence>
<organism evidence="9 10">
    <name type="scientific">Brevibacillus brevis</name>
    <name type="common">Bacillus brevis</name>
    <dbReference type="NCBI Taxonomy" id="1393"/>
    <lineage>
        <taxon>Bacteria</taxon>
        <taxon>Bacillati</taxon>
        <taxon>Bacillota</taxon>
        <taxon>Bacilli</taxon>
        <taxon>Bacillales</taxon>
        <taxon>Paenibacillaceae</taxon>
        <taxon>Brevibacillus</taxon>
    </lineage>
</organism>
<dbReference type="EMBL" id="CP134050">
    <property type="protein sequence ID" value="WNC15160.1"/>
    <property type="molecule type" value="Genomic_DNA"/>
</dbReference>
<keyword evidence="3" id="KW-0378">Hydrolase</keyword>
<gene>
    <name evidence="9" type="ORF">RGB73_01930</name>
</gene>
<protein>
    <submittedName>
        <fullName evidence="9">Peptidase</fullName>
    </submittedName>
</protein>
<dbReference type="InterPro" id="IPR011096">
    <property type="entry name" value="FTP_domain"/>
</dbReference>
<reference evidence="9 10" key="1">
    <citation type="submission" date="2023-09" db="EMBL/GenBank/DDBJ databases">
        <title>Complete Genome and Methylome dissection of Bacillus brevis NEB573 original source of BbsI restriction endonuclease.</title>
        <authorList>
            <person name="Fomenkov A."/>
            <person name="Roberts R.D."/>
        </authorList>
    </citation>
    <scope>NUCLEOTIDE SEQUENCE [LARGE SCALE GENOMIC DNA]</scope>
    <source>
        <strain evidence="9 10">NEB573</strain>
    </source>
</reference>
<accession>A0ABY9T4Y6</accession>
<evidence type="ECO:0000256" key="6">
    <source>
        <dbReference type="SAM" id="Phobius"/>
    </source>
</evidence>
<evidence type="ECO:0000313" key="10">
    <source>
        <dbReference type="Proteomes" id="UP001256827"/>
    </source>
</evidence>
<feature type="domain" description="YcdB/YcdC repeated" evidence="8">
    <location>
        <begin position="132"/>
        <end position="236"/>
    </location>
</feature>
<evidence type="ECO:0000313" key="9">
    <source>
        <dbReference type="EMBL" id="WNC15160.1"/>
    </source>
</evidence>
<name>A0ABY9T4Y6_BREBE</name>
<keyword evidence="5" id="KW-0482">Metalloprotease</keyword>
<feature type="transmembrane region" description="Helical" evidence="6">
    <location>
        <begin position="47"/>
        <end position="64"/>
    </location>
</feature>
<dbReference type="InterPro" id="IPR032599">
    <property type="entry name" value="YcdB/YcdC_rep_domain"/>
</dbReference>
<dbReference type="Proteomes" id="UP001256827">
    <property type="component" value="Chromosome"/>
</dbReference>
<keyword evidence="6" id="KW-0472">Membrane</keyword>
<keyword evidence="6" id="KW-0812">Transmembrane</keyword>
<evidence type="ECO:0000256" key="1">
    <source>
        <dbReference type="ARBA" id="ARBA00022670"/>
    </source>
</evidence>
<proteinExistence type="predicted"/>
<dbReference type="Pfam" id="PF07504">
    <property type="entry name" value="FTP"/>
    <property type="match status" value="1"/>
</dbReference>
<keyword evidence="6" id="KW-1133">Transmembrane helix</keyword>